<sequence>MAGKIIGRHTAPCASCDFTGVHVKQNDGKLPYMHCPECGLMTPAKNGQQAAGLLRHTRAQKIDQAPAPVPVPPVADRPIIIPQDPAPAAMAPAEPPTPAPAAPARRAGLWDSLMHKA</sequence>
<evidence type="ECO:0000313" key="2">
    <source>
        <dbReference type="EMBL" id="MFG6440527.1"/>
    </source>
</evidence>
<accession>A0ABW7FFZ5</accession>
<evidence type="ECO:0000256" key="1">
    <source>
        <dbReference type="SAM" id="MobiDB-lite"/>
    </source>
</evidence>
<reference evidence="2 3" key="1">
    <citation type="submission" date="2024-08" db="EMBL/GenBank/DDBJ databases">
        <authorList>
            <person name="Lu H."/>
        </authorList>
    </citation>
    <scope>NUCLEOTIDE SEQUENCE [LARGE SCALE GENOMIC DNA]</scope>
    <source>
        <strain evidence="2 3">LKC17W</strain>
    </source>
</reference>
<protein>
    <submittedName>
        <fullName evidence="2">Uncharacterized protein</fullName>
    </submittedName>
</protein>
<evidence type="ECO:0000313" key="3">
    <source>
        <dbReference type="Proteomes" id="UP001606301"/>
    </source>
</evidence>
<dbReference type="EMBL" id="JBIGHW010000003">
    <property type="protein sequence ID" value="MFG6440527.1"/>
    <property type="molecule type" value="Genomic_DNA"/>
</dbReference>
<organism evidence="2 3">
    <name type="scientific">Pelomonas margarita</name>
    <dbReference type="NCBI Taxonomy" id="3299031"/>
    <lineage>
        <taxon>Bacteria</taxon>
        <taxon>Pseudomonadati</taxon>
        <taxon>Pseudomonadota</taxon>
        <taxon>Betaproteobacteria</taxon>
        <taxon>Burkholderiales</taxon>
        <taxon>Sphaerotilaceae</taxon>
        <taxon>Roseateles</taxon>
    </lineage>
</organism>
<gene>
    <name evidence="2" type="ORF">ACG0Z3_07510</name>
</gene>
<feature type="region of interest" description="Disordered" evidence="1">
    <location>
        <begin position="63"/>
        <end position="117"/>
    </location>
</feature>
<keyword evidence="3" id="KW-1185">Reference proteome</keyword>
<dbReference type="RefSeq" id="WP_394396662.1">
    <property type="nucleotide sequence ID" value="NZ_JBIGHW010000003.1"/>
</dbReference>
<proteinExistence type="predicted"/>
<feature type="compositionally biased region" description="Low complexity" evidence="1">
    <location>
        <begin position="76"/>
        <end position="92"/>
    </location>
</feature>
<name>A0ABW7FFZ5_9BURK</name>
<comment type="caution">
    <text evidence="2">The sequence shown here is derived from an EMBL/GenBank/DDBJ whole genome shotgun (WGS) entry which is preliminary data.</text>
</comment>
<dbReference type="Proteomes" id="UP001606301">
    <property type="component" value="Unassembled WGS sequence"/>
</dbReference>